<dbReference type="EMBL" id="DRKP01000124">
    <property type="protein sequence ID" value="HEB96884.1"/>
    <property type="molecule type" value="Genomic_DNA"/>
</dbReference>
<keyword evidence="7 9" id="KW-0472">Membrane</keyword>
<feature type="transmembrane region" description="Helical" evidence="9">
    <location>
        <begin position="193"/>
        <end position="212"/>
    </location>
</feature>
<evidence type="ECO:0000313" key="10">
    <source>
        <dbReference type="EMBL" id="HEB96884.1"/>
    </source>
</evidence>
<evidence type="ECO:0000256" key="4">
    <source>
        <dbReference type="ARBA" id="ARBA00022519"/>
    </source>
</evidence>
<name>A0A831RQ23_9GAMM</name>
<keyword evidence="4" id="KW-0997">Cell inner membrane</keyword>
<protein>
    <submittedName>
        <fullName evidence="10">YeeE/YedE family protein</fullName>
    </submittedName>
</protein>
<evidence type="ECO:0000256" key="5">
    <source>
        <dbReference type="ARBA" id="ARBA00022692"/>
    </source>
</evidence>
<feature type="transmembrane region" description="Helical" evidence="9">
    <location>
        <begin position="104"/>
        <end position="121"/>
    </location>
</feature>
<evidence type="ECO:0000256" key="7">
    <source>
        <dbReference type="ARBA" id="ARBA00023136"/>
    </source>
</evidence>
<evidence type="ECO:0000256" key="9">
    <source>
        <dbReference type="SAM" id="Phobius"/>
    </source>
</evidence>
<keyword evidence="6 9" id="KW-1133">Transmembrane helix</keyword>
<organism evidence="10">
    <name type="scientific">Sedimenticola thiotaurini</name>
    <dbReference type="NCBI Taxonomy" id="1543721"/>
    <lineage>
        <taxon>Bacteria</taxon>
        <taxon>Pseudomonadati</taxon>
        <taxon>Pseudomonadota</taxon>
        <taxon>Gammaproteobacteria</taxon>
        <taxon>Chromatiales</taxon>
        <taxon>Sedimenticolaceae</taxon>
        <taxon>Sedimenticola</taxon>
    </lineage>
</organism>
<feature type="transmembrane region" description="Helical" evidence="9">
    <location>
        <begin position="71"/>
        <end position="92"/>
    </location>
</feature>
<keyword evidence="5 9" id="KW-0812">Transmembrane</keyword>
<evidence type="ECO:0000256" key="2">
    <source>
        <dbReference type="ARBA" id="ARBA00022448"/>
    </source>
</evidence>
<comment type="caution">
    <text evidence="10">The sequence shown here is derived from an EMBL/GenBank/DDBJ whole genome shotgun (WGS) entry which is preliminary data.</text>
</comment>
<keyword evidence="3" id="KW-1003">Cell membrane</keyword>
<feature type="transmembrane region" description="Helical" evidence="9">
    <location>
        <begin position="329"/>
        <end position="348"/>
    </location>
</feature>
<proteinExistence type="inferred from homology"/>
<accession>A0A831RQ23</accession>
<dbReference type="InterPro" id="IPR007272">
    <property type="entry name" value="Sulf_transp_TsuA/YedE"/>
</dbReference>
<comment type="similarity">
    <text evidence="8">Belongs to the TsuA/YedE (TC 9.B.102) family.</text>
</comment>
<dbReference type="PANTHER" id="PTHR30574:SF1">
    <property type="entry name" value="SULPHUR TRANSPORT DOMAIN-CONTAINING PROTEIN"/>
    <property type="match status" value="1"/>
</dbReference>
<feature type="transmembrane region" description="Helical" evidence="9">
    <location>
        <begin position="34"/>
        <end position="51"/>
    </location>
</feature>
<evidence type="ECO:0000256" key="8">
    <source>
        <dbReference type="ARBA" id="ARBA00035655"/>
    </source>
</evidence>
<comment type="subcellular location">
    <subcellularLocation>
        <location evidence="1">Cell inner membrane</location>
        <topology evidence="1">Multi-pass membrane protein</topology>
    </subcellularLocation>
</comment>
<dbReference type="AlphaFoldDB" id="A0A831RQ23"/>
<reference evidence="10" key="1">
    <citation type="journal article" date="2020" name="mSystems">
        <title>Genome- and Community-Level Interaction Insights into Carbon Utilization and Element Cycling Functions of Hydrothermarchaeota in Hydrothermal Sediment.</title>
        <authorList>
            <person name="Zhou Z."/>
            <person name="Liu Y."/>
            <person name="Xu W."/>
            <person name="Pan J."/>
            <person name="Luo Z.H."/>
            <person name="Li M."/>
        </authorList>
    </citation>
    <scope>NUCLEOTIDE SEQUENCE [LARGE SCALE GENOMIC DNA]</scope>
    <source>
        <strain evidence="10">HyVt-443</strain>
    </source>
</reference>
<dbReference type="Pfam" id="PF04143">
    <property type="entry name" value="Sulf_transp"/>
    <property type="match status" value="1"/>
</dbReference>
<feature type="transmembrane region" description="Helical" evidence="9">
    <location>
        <begin position="302"/>
        <end position="323"/>
    </location>
</feature>
<feature type="transmembrane region" description="Helical" evidence="9">
    <location>
        <begin position="261"/>
        <end position="282"/>
    </location>
</feature>
<dbReference type="GO" id="GO:0005886">
    <property type="term" value="C:plasma membrane"/>
    <property type="evidence" value="ECO:0007669"/>
    <property type="project" value="UniProtKB-SubCell"/>
</dbReference>
<evidence type="ECO:0000256" key="6">
    <source>
        <dbReference type="ARBA" id="ARBA00022989"/>
    </source>
</evidence>
<keyword evidence="2" id="KW-0813">Transport</keyword>
<evidence type="ECO:0000256" key="3">
    <source>
        <dbReference type="ARBA" id="ARBA00022475"/>
    </source>
</evidence>
<evidence type="ECO:0000256" key="1">
    <source>
        <dbReference type="ARBA" id="ARBA00004429"/>
    </source>
</evidence>
<gene>
    <name evidence="10" type="ORF">ENI96_10705</name>
</gene>
<sequence length="387" mass="41200">MALVLGAVVNKTNFCTMGAVSDWVNMGDTGRLRAWFMAVAVATLGVAAFEAMELLDAGSSRVPYRGSLFFWPRYIVGGLMFGVGMTLASGCANKNLVRIGGGNLKSLLVILMVGAMAYLMTKTDFYGTVFHSWMAPISPDLAAYGIGDQGLGTLIGSLFGMENPSSLNLWVAILLGLGMLAIVFRSRDFRSSLDLVLGGLVVGLVVLGGWYVTGGPMGQEWMEAVEFMDEPPPGVGTQSYTFVNPAGETLSYLSNPADTTLITFGVAALFGVVAGSFLWALLSRGLRLEWFVNLRDFVSHMIGGALMGIGGVLALGCTIGQGVTGVSTLALGSFIAMGSIILGSALTMKVQYYKMVYEDEASFFKSLVTGLVDMRLLPQRMRRLEAV</sequence>
<dbReference type="Proteomes" id="UP000886251">
    <property type="component" value="Unassembled WGS sequence"/>
</dbReference>
<feature type="transmembrane region" description="Helical" evidence="9">
    <location>
        <begin position="167"/>
        <end position="184"/>
    </location>
</feature>
<dbReference type="PANTHER" id="PTHR30574">
    <property type="entry name" value="INNER MEMBRANE PROTEIN YEDE"/>
    <property type="match status" value="1"/>
</dbReference>